<feature type="domain" description="Sulfatase N-terminal" evidence="5">
    <location>
        <begin position="7"/>
        <end position="318"/>
    </location>
</feature>
<evidence type="ECO:0000256" key="2">
    <source>
        <dbReference type="ARBA" id="ARBA00022723"/>
    </source>
</evidence>
<keyword evidence="4" id="KW-0106">Calcium</keyword>
<gene>
    <name evidence="6" type="ORF">EDC14_10448</name>
</gene>
<dbReference type="PANTHER" id="PTHR42693">
    <property type="entry name" value="ARYLSULFATASE FAMILY MEMBER"/>
    <property type="match status" value="1"/>
</dbReference>
<keyword evidence="2" id="KW-0479">Metal-binding</keyword>
<evidence type="ECO:0000313" key="7">
    <source>
        <dbReference type="Proteomes" id="UP000295008"/>
    </source>
</evidence>
<sequence length="435" mass="48979">MPLESRPNIIVFFTDQQRWDTVGCYGNPMGLTPNLDGLAAQGVRFENAFSCQPICTPARACIQTGKFGTETGVFRNRIPLAKDEKTIAHYLKDAGYETGYIGKWHLAITRDRPVPAELRGGYEYWLAADALEFSSNPYAGVLYDSDNRAVRFEKYRVDALADFAVDYLRTRTREQPFLLYLSFLEPHHQNDRNRFVAPDGYAERLTELWVPGDLIPGTGDWEESLADYYGMCRRIDENFGRVLAELDHLGLRDETLVIFTTDHGCHFKTRNDEYKRSCHEASIRIPLVMQGPGFRGGKVRTQLVSLIDLAPTLLDVAGLPVPGYMHGHSVLPLANDEPVDWPDAVLIQVSETEVGRAIRTRRWKYGVVAPDKDGWNDSGSEVYVPKYLYDLEADPVEKVNLIDNPAYQGVCGRLAAKLQQKMAEAGEGAPEIVKR</sequence>
<dbReference type="GO" id="GO:0004065">
    <property type="term" value="F:arylsulfatase activity"/>
    <property type="evidence" value="ECO:0007669"/>
    <property type="project" value="TreeGrafter"/>
</dbReference>
<dbReference type="CDD" id="cd16152">
    <property type="entry name" value="sulfatase_like"/>
    <property type="match status" value="1"/>
</dbReference>
<protein>
    <submittedName>
        <fullName evidence="6">Arylsulfatase A-like enzyme</fullName>
    </submittedName>
</protein>
<keyword evidence="3" id="KW-0378">Hydrolase</keyword>
<evidence type="ECO:0000256" key="3">
    <source>
        <dbReference type="ARBA" id="ARBA00022801"/>
    </source>
</evidence>
<dbReference type="OrthoDB" id="9760224at2"/>
<dbReference type="Pfam" id="PF00884">
    <property type="entry name" value="Sulfatase"/>
    <property type="match status" value="1"/>
</dbReference>
<dbReference type="AlphaFoldDB" id="A0A4R1QV74"/>
<dbReference type="GO" id="GO:0046872">
    <property type="term" value="F:metal ion binding"/>
    <property type="evidence" value="ECO:0007669"/>
    <property type="project" value="UniProtKB-KW"/>
</dbReference>
<evidence type="ECO:0000256" key="1">
    <source>
        <dbReference type="ARBA" id="ARBA00008779"/>
    </source>
</evidence>
<evidence type="ECO:0000313" key="6">
    <source>
        <dbReference type="EMBL" id="TCL57859.1"/>
    </source>
</evidence>
<dbReference type="EMBL" id="SLUN01000044">
    <property type="protein sequence ID" value="TCL57859.1"/>
    <property type="molecule type" value="Genomic_DNA"/>
</dbReference>
<reference evidence="6 7" key="1">
    <citation type="submission" date="2019-03" db="EMBL/GenBank/DDBJ databases">
        <title>Genomic Encyclopedia of Type Strains, Phase IV (KMG-IV): sequencing the most valuable type-strain genomes for metagenomic binning, comparative biology and taxonomic classification.</title>
        <authorList>
            <person name="Goeker M."/>
        </authorList>
    </citation>
    <scope>NUCLEOTIDE SEQUENCE [LARGE SCALE GENOMIC DNA]</scope>
    <source>
        <strain evidence="6 7">LX-B</strain>
    </source>
</reference>
<evidence type="ECO:0000259" key="5">
    <source>
        <dbReference type="Pfam" id="PF00884"/>
    </source>
</evidence>
<dbReference type="Gene3D" id="3.40.720.10">
    <property type="entry name" value="Alkaline Phosphatase, subunit A"/>
    <property type="match status" value="2"/>
</dbReference>
<dbReference type="Proteomes" id="UP000295008">
    <property type="component" value="Unassembled WGS sequence"/>
</dbReference>
<organism evidence="6 7">
    <name type="scientific">Hydrogenispora ethanolica</name>
    <dbReference type="NCBI Taxonomy" id="1082276"/>
    <lineage>
        <taxon>Bacteria</taxon>
        <taxon>Bacillati</taxon>
        <taxon>Bacillota</taxon>
        <taxon>Hydrogenispora</taxon>
    </lineage>
</organism>
<dbReference type="PROSITE" id="PS00149">
    <property type="entry name" value="SULFATASE_2"/>
    <property type="match status" value="1"/>
</dbReference>
<evidence type="ECO:0000256" key="4">
    <source>
        <dbReference type="ARBA" id="ARBA00022837"/>
    </source>
</evidence>
<keyword evidence="7" id="KW-1185">Reference proteome</keyword>
<dbReference type="RefSeq" id="WP_132016957.1">
    <property type="nucleotide sequence ID" value="NZ_SLUN01000044.1"/>
</dbReference>
<name>A0A4R1QV74_HYDET</name>
<proteinExistence type="inferred from homology"/>
<dbReference type="SUPFAM" id="SSF53649">
    <property type="entry name" value="Alkaline phosphatase-like"/>
    <property type="match status" value="1"/>
</dbReference>
<comment type="similarity">
    <text evidence="1">Belongs to the sulfatase family.</text>
</comment>
<accession>A0A4R1QV74</accession>
<dbReference type="InterPro" id="IPR017850">
    <property type="entry name" value="Alkaline_phosphatase_core_sf"/>
</dbReference>
<dbReference type="InterPro" id="IPR050738">
    <property type="entry name" value="Sulfatase"/>
</dbReference>
<dbReference type="PANTHER" id="PTHR42693:SF53">
    <property type="entry name" value="ENDO-4-O-SULFATASE"/>
    <property type="match status" value="1"/>
</dbReference>
<dbReference type="InterPro" id="IPR000917">
    <property type="entry name" value="Sulfatase_N"/>
</dbReference>
<comment type="caution">
    <text evidence="6">The sequence shown here is derived from an EMBL/GenBank/DDBJ whole genome shotgun (WGS) entry which is preliminary data.</text>
</comment>
<dbReference type="InterPro" id="IPR024607">
    <property type="entry name" value="Sulfatase_CS"/>
</dbReference>